<protein>
    <recommendedName>
        <fullName evidence="3">SH3 domain-containing protein</fullName>
    </recommendedName>
</protein>
<gene>
    <name evidence="1" type="ORF">GOQ27_02390</name>
</gene>
<dbReference type="EMBL" id="WSFT01000015">
    <property type="protein sequence ID" value="MBS4537290.1"/>
    <property type="molecule type" value="Genomic_DNA"/>
</dbReference>
<organism evidence="1 2">
    <name type="scientific">Anaeromonas frigoriresistens</name>
    <dbReference type="NCBI Taxonomy" id="2683708"/>
    <lineage>
        <taxon>Bacteria</taxon>
        <taxon>Bacillati</taxon>
        <taxon>Bacillota</taxon>
        <taxon>Tissierellia</taxon>
        <taxon>Tissierellales</taxon>
        <taxon>Thermohalobacteraceae</taxon>
        <taxon>Anaeromonas</taxon>
    </lineage>
</organism>
<sequence length="117" mass="13988">MNRYKVINSRKNEFLNPITVYKNQEIQCIEESNEDGDWAGWIMCKTKNNQGWIPYQIIERQGDIGIILEDYCAIEFDLEVDEILVMEKELNGWIWCYKEDEPNIKAWAPLNHIEIFE</sequence>
<comment type="caution">
    <text evidence="1">The sequence shown here is derived from an EMBL/GenBank/DDBJ whole genome shotgun (WGS) entry which is preliminary data.</text>
</comment>
<proteinExistence type="predicted"/>
<evidence type="ECO:0000313" key="2">
    <source>
        <dbReference type="Proteomes" id="UP000724672"/>
    </source>
</evidence>
<evidence type="ECO:0008006" key="3">
    <source>
        <dbReference type="Google" id="ProtNLM"/>
    </source>
</evidence>
<dbReference type="InterPro" id="IPR014593">
    <property type="entry name" value="UCP034961_SH3_2"/>
</dbReference>
<dbReference type="SUPFAM" id="SSF50044">
    <property type="entry name" value="SH3-domain"/>
    <property type="match status" value="1"/>
</dbReference>
<accession>A0A942Z7U0</accession>
<keyword evidence="2" id="KW-1185">Reference proteome</keyword>
<evidence type="ECO:0000313" key="1">
    <source>
        <dbReference type="EMBL" id="MBS4537290.1"/>
    </source>
</evidence>
<dbReference type="InterPro" id="IPR036028">
    <property type="entry name" value="SH3-like_dom_sf"/>
</dbReference>
<dbReference type="AlphaFoldDB" id="A0A942Z7U0"/>
<dbReference type="Proteomes" id="UP000724672">
    <property type="component" value="Unassembled WGS sequence"/>
</dbReference>
<name>A0A942Z7U0_9FIRM</name>
<reference evidence="1" key="1">
    <citation type="submission" date="2019-12" db="EMBL/GenBank/DDBJ databases">
        <title>Clostridiaceae gen. nov. sp. nov., isolated from sediment in Xinjiang, China.</title>
        <authorList>
            <person name="Zhang R."/>
        </authorList>
    </citation>
    <scope>NUCLEOTIDE SEQUENCE</scope>
    <source>
        <strain evidence="1">D2Q-11</strain>
    </source>
</reference>
<dbReference type="PIRSF" id="PIRSF034961">
    <property type="entry name" value="UCP034961_SH3_2"/>
    <property type="match status" value="1"/>
</dbReference>
<dbReference type="RefSeq" id="WP_203365222.1">
    <property type="nucleotide sequence ID" value="NZ_WSFT01000015.1"/>
</dbReference>